<dbReference type="Proteomes" id="UP000887577">
    <property type="component" value="Unplaced"/>
</dbReference>
<reference evidence="2" key="1">
    <citation type="submission" date="2022-11" db="UniProtKB">
        <authorList>
            <consortium name="WormBaseParasite"/>
        </authorList>
    </citation>
    <scope>IDENTIFICATION</scope>
</reference>
<dbReference type="WBParaSite" id="PSU_v2.g21403.t1">
    <property type="protein sequence ID" value="PSU_v2.g21403.t1"/>
    <property type="gene ID" value="PSU_v2.g21403"/>
</dbReference>
<name>A0A914YQQ6_9BILA</name>
<dbReference type="AlphaFoldDB" id="A0A914YQQ6"/>
<accession>A0A914YQQ6</accession>
<protein>
    <submittedName>
        <fullName evidence="2">Regulatory protein zeste</fullName>
    </submittedName>
</protein>
<organism evidence="1 2">
    <name type="scientific">Panagrolaimus superbus</name>
    <dbReference type="NCBI Taxonomy" id="310955"/>
    <lineage>
        <taxon>Eukaryota</taxon>
        <taxon>Metazoa</taxon>
        <taxon>Ecdysozoa</taxon>
        <taxon>Nematoda</taxon>
        <taxon>Chromadorea</taxon>
        <taxon>Rhabditida</taxon>
        <taxon>Tylenchina</taxon>
        <taxon>Panagrolaimomorpha</taxon>
        <taxon>Panagrolaimoidea</taxon>
        <taxon>Panagrolaimidae</taxon>
        <taxon>Panagrolaimus</taxon>
    </lineage>
</organism>
<proteinExistence type="predicted"/>
<sequence length="131" mass="15318">MQVVSELFYEEFDLFRGGGRGNKEVSQKRNAHWEYIYNELIRLKLPVPKNVGSLKERHRTFVRDTVSKKRAEMKSGAAKQQWHAAELIVLQHTATEYLCGIDIEPLGVSERLPQHILENEKAQELLKFRRN</sequence>
<evidence type="ECO:0000313" key="2">
    <source>
        <dbReference type="WBParaSite" id="PSU_v2.g21403.t1"/>
    </source>
</evidence>
<keyword evidence="1" id="KW-1185">Reference proteome</keyword>
<evidence type="ECO:0000313" key="1">
    <source>
        <dbReference type="Proteomes" id="UP000887577"/>
    </source>
</evidence>